<evidence type="ECO:0000313" key="2">
    <source>
        <dbReference type="EMBL" id="ADX67631.1"/>
    </source>
</evidence>
<dbReference type="SUPFAM" id="SSF52821">
    <property type="entry name" value="Rhodanese/Cell cycle control phosphatase"/>
    <property type="match status" value="1"/>
</dbReference>
<keyword evidence="3" id="KW-1185">Reference proteome</keyword>
<dbReference type="Gene3D" id="3.40.250.10">
    <property type="entry name" value="Rhodanese-like domain"/>
    <property type="match status" value="1"/>
</dbReference>
<sequence>MNFFFGLILLVFTLGSCGHQQTLKKLDHIEATLYTKDINTTDKINFDHPDIILLDVRTPEEFAQGHIKGAINIDLQAEDFAQDIVRLDPKKTYYIYCRSGARARIAKDAMDVANIKKSYPFRNGITDYEGQLLKGGLDENQAKKETLFQKRKKK</sequence>
<dbReference type="CDD" id="cd00158">
    <property type="entry name" value="RHOD"/>
    <property type="match status" value="1"/>
</dbReference>
<dbReference type="SMART" id="SM00450">
    <property type="entry name" value="RHOD"/>
    <property type="match status" value="1"/>
</dbReference>
<dbReference type="Pfam" id="PF00581">
    <property type="entry name" value="Rhodanese"/>
    <property type="match status" value="1"/>
</dbReference>
<organism evidence="2 3">
    <name type="scientific">Weeksella virosa (strain ATCC 43766 / DSM 16922 / JCM 21250 / CCUG 30538 / CDC 9751 / IAM 14551 / NBRC 16016 / NCTC 11634 / CL345/78)</name>
    <dbReference type="NCBI Taxonomy" id="865938"/>
    <lineage>
        <taxon>Bacteria</taxon>
        <taxon>Pseudomonadati</taxon>
        <taxon>Bacteroidota</taxon>
        <taxon>Flavobacteriia</taxon>
        <taxon>Flavobacteriales</taxon>
        <taxon>Weeksellaceae</taxon>
        <taxon>Weeksella</taxon>
    </lineage>
</organism>
<gene>
    <name evidence="2" type="ordered locus">Weevi_0920</name>
</gene>
<reference evidence="3" key="2">
    <citation type="journal article" date="2011" name="Stand. Genomic Sci.">
        <title>Complete genome sequence of Weeksella virosa type strain (9751T).</title>
        <authorList>
            <person name="Lang E."/>
            <person name="Teshima H."/>
            <person name="Lucas S."/>
            <person name="Lapidus A."/>
            <person name="Hammon N."/>
            <person name="Deshpande S."/>
            <person name="Nolan M."/>
            <person name="Cheng J."/>
            <person name="Pitluck S."/>
            <person name="Liolios K."/>
            <person name="Pagani I."/>
            <person name="Mikhailova N."/>
            <person name="Ivanova N."/>
            <person name="Mavromatis K."/>
            <person name="Pati A."/>
            <person name="Tapia R."/>
            <person name="Han C."/>
            <person name="Goodwin L."/>
            <person name="Chen A."/>
            <person name="Palaniappan K."/>
            <person name="Land M."/>
            <person name="Hauser L."/>
            <person name="Chang Y."/>
            <person name="Jeffries C."/>
            <person name="Brambilla E."/>
            <person name="Kopitz M."/>
            <person name="Rohde M."/>
            <person name="Goker M."/>
            <person name="Tindall B."/>
            <person name="Detter J."/>
            <person name="Woyke T."/>
            <person name="Bristow J."/>
            <person name="Eisen J."/>
            <person name="Markowitz V."/>
            <person name="Hugenholtz P."/>
            <person name="Klenk H."/>
            <person name="Kyrpides N."/>
        </authorList>
    </citation>
    <scope>NUCLEOTIDE SEQUENCE [LARGE SCALE GENOMIC DNA]</scope>
    <source>
        <strain evidence="3">ATCC 43766 / DSM 16922 / JCM 21250 / NBRC 16016 / NCTC 11634 / CL345/78</strain>
    </source>
</reference>
<dbReference type="AlphaFoldDB" id="F0P1K3"/>
<dbReference type="PANTHER" id="PTHR43031:SF16">
    <property type="entry name" value="OXIDOREDUCTASE"/>
    <property type="match status" value="1"/>
</dbReference>
<dbReference type="RefSeq" id="WP_013598021.1">
    <property type="nucleotide sequence ID" value="NC_015144.1"/>
</dbReference>
<dbReference type="Proteomes" id="UP000008641">
    <property type="component" value="Chromosome"/>
</dbReference>
<evidence type="ECO:0000313" key="3">
    <source>
        <dbReference type="Proteomes" id="UP000008641"/>
    </source>
</evidence>
<dbReference type="OrthoDB" id="9808735at2"/>
<evidence type="ECO:0000259" key="1">
    <source>
        <dbReference type="PROSITE" id="PS50206"/>
    </source>
</evidence>
<accession>F0P1K3</accession>
<dbReference type="KEGG" id="wvi:Weevi_0920"/>
<name>F0P1K3_WEEVC</name>
<dbReference type="HOGENOM" id="CLU_089574_1_6_10"/>
<dbReference type="InterPro" id="IPR036873">
    <property type="entry name" value="Rhodanese-like_dom_sf"/>
</dbReference>
<dbReference type="STRING" id="865938.Weevi_0920"/>
<reference evidence="2 3" key="1">
    <citation type="journal article" date="2011" name="Stand. Genomic Sci.">
        <title>Complete genome sequence of Weeksella virosa type strain (9751).</title>
        <authorList>
            <person name="Lang E."/>
            <person name="Teshima H."/>
            <person name="Lucas S."/>
            <person name="Lapidus A."/>
            <person name="Hammon N."/>
            <person name="Deshpande S."/>
            <person name="Nolan M."/>
            <person name="Cheng J.F."/>
            <person name="Pitluck S."/>
            <person name="Liolios K."/>
            <person name="Pagani I."/>
            <person name="Mikhailova N."/>
            <person name="Ivanova N."/>
            <person name="Mavromatis K."/>
            <person name="Pati A."/>
            <person name="Tapia R."/>
            <person name="Han C."/>
            <person name="Goodwin L."/>
            <person name="Chen A."/>
            <person name="Palaniappan K."/>
            <person name="Land M."/>
            <person name="Hauser L."/>
            <person name="Chang Y.J."/>
            <person name="Jeffries C.D."/>
            <person name="Brambilla E.M."/>
            <person name="Kopitz M."/>
            <person name="Rohde M."/>
            <person name="Goker M."/>
            <person name="Tindall B.J."/>
            <person name="Detter J.C."/>
            <person name="Woyke T."/>
            <person name="Bristow J."/>
            <person name="Eisen J.A."/>
            <person name="Markowitz V."/>
            <person name="Hugenholtz P."/>
            <person name="Klenk H.P."/>
            <person name="Kyrpides N.C."/>
        </authorList>
    </citation>
    <scope>NUCLEOTIDE SEQUENCE [LARGE SCALE GENOMIC DNA]</scope>
    <source>
        <strain evidence="3">ATCC 43766 / DSM 16922 / JCM 21250 / NBRC 16016 / NCTC 11634 / CL345/78</strain>
    </source>
</reference>
<dbReference type="eggNOG" id="COG0607">
    <property type="taxonomic scope" value="Bacteria"/>
</dbReference>
<feature type="domain" description="Rhodanese" evidence="1">
    <location>
        <begin position="47"/>
        <end position="149"/>
    </location>
</feature>
<dbReference type="InterPro" id="IPR001763">
    <property type="entry name" value="Rhodanese-like_dom"/>
</dbReference>
<dbReference type="PROSITE" id="PS50206">
    <property type="entry name" value="RHODANESE_3"/>
    <property type="match status" value="1"/>
</dbReference>
<dbReference type="InterPro" id="IPR050229">
    <property type="entry name" value="GlpE_sulfurtransferase"/>
</dbReference>
<dbReference type="PANTHER" id="PTHR43031">
    <property type="entry name" value="FAD-DEPENDENT OXIDOREDUCTASE"/>
    <property type="match status" value="1"/>
</dbReference>
<protein>
    <submittedName>
        <fullName evidence="2">Rhodanese-like protein</fullName>
    </submittedName>
</protein>
<proteinExistence type="predicted"/>
<dbReference type="EMBL" id="CP002455">
    <property type="protein sequence ID" value="ADX67631.1"/>
    <property type="molecule type" value="Genomic_DNA"/>
</dbReference>